<proteinExistence type="predicted"/>
<dbReference type="EMBL" id="JBEPLY010000013">
    <property type="protein sequence ID" value="MET3601335.1"/>
    <property type="molecule type" value="Genomic_DNA"/>
</dbReference>
<name>A0ABV2IEI6_9HYPH</name>
<reference evidence="1 2" key="1">
    <citation type="submission" date="2024-06" db="EMBL/GenBank/DDBJ databases">
        <title>Genomic Encyclopedia of Type Strains, Phase IV (KMG-IV): sequencing the most valuable type-strain genomes for metagenomic binning, comparative biology and taxonomic classification.</title>
        <authorList>
            <person name="Goeker M."/>
        </authorList>
    </citation>
    <scope>NUCLEOTIDE SEQUENCE [LARGE SCALE GENOMIC DNA]</scope>
    <source>
        <strain evidence="1 2">DSM 28102</strain>
    </source>
</reference>
<sequence length="36" mass="4006">MAEFQIDIPIIRLWSPRSLAALGGYPCDVFNRAARG</sequence>
<dbReference type="Proteomes" id="UP001549164">
    <property type="component" value="Unassembled WGS sequence"/>
</dbReference>
<comment type="caution">
    <text evidence="1">The sequence shown here is derived from an EMBL/GenBank/DDBJ whole genome shotgun (WGS) entry which is preliminary data.</text>
</comment>
<gene>
    <name evidence="1" type="ORF">ABID12_003293</name>
</gene>
<protein>
    <submittedName>
        <fullName evidence="1">Uncharacterized protein</fullName>
    </submittedName>
</protein>
<organism evidence="1 2">
    <name type="scientific">Martelella mangrovi</name>
    <dbReference type="NCBI Taxonomy" id="1397477"/>
    <lineage>
        <taxon>Bacteria</taxon>
        <taxon>Pseudomonadati</taxon>
        <taxon>Pseudomonadota</taxon>
        <taxon>Alphaproteobacteria</taxon>
        <taxon>Hyphomicrobiales</taxon>
        <taxon>Aurantimonadaceae</taxon>
        <taxon>Martelella</taxon>
    </lineage>
</organism>
<evidence type="ECO:0000313" key="2">
    <source>
        <dbReference type="Proteomes" id="UP001549164"/>
    </source>
</evidence>
<evidence type="ECO:0000313" key="1">
    <source>
        <dbReference type="EMBL" id="MET3601335.1"/>
    </source>
</evidence>
<accession>A0ABV2IEI6</accession>
<keyword evidence="2" id="KW-1185">Reference proteome</keyword>